<keyword evidence="3" id="KW-1003">Cell membrane</keyword>
<feature type="transmembrane region" description="Helical" evidence="8">
    <location>
        <begin position="99"/>
        <end position="126"/>
    </location>
</feature>
<keyword evidence="2 8" id="KW-0813">Transport</keyword>
<feature type="transmembrane region" description="Helical" evidence="8">
    <location>
        <begin position="132"/>
        <end position="148"/>
    </location>
</feature>
<evidence type="ECO:0000256" key="2">
    <source>
        <dbReference type="ARBA" id="ARBA00022448"/>
    </source>
</evidence>
<dbReference type="AlphaFoldDB" id="A0A546YUA1"/>
<evidence type="ECO:0000313" key="10">
    <source>
        <dbReference type="Proteomes" id="UP000317023"/>
    </source>
</evidence>
<evidence type="ECO:0000256" key="3">
    <source>
        <dbReference type="ARBA" id="ARBA00022475"/>
    </source>
</evidence>
<dbReference type="PANTHER" id="PTHR43357:SF4">
    <property type="entry name" value="INNER MEMBRANE ABC TRANSPORTER PERMEASE PROTEIN YDCV"/>
    <property type="match status" value="1"/>
</dbReference>
<keyword evidence="7 8" id="KW-0472">Membrane</keyword>
<dbReference type="Pfam" id="PF00528">
    <property type="entry name" value="BPD_transp_1"/>
    <property type="match status" value="1"/>
</dbReference>
<proteinExistence type="inferred from homology"/>
<gene>
    <name evidence="9" type="ORF">EXN61_22895</name>
</gene>
<name>A0A546YUA1_AGRTU</name>
<dbReference type="GO" id="GO:0005886">
    <property type="term" value="C:plasma membrane"/>
    <property type="evidence" value="ECO:0007669"/>
    <property type="project" value="UniProtKB-SubCell"/>
</dbReference>
<dbReference type="EMBL" id="SGOE01000009">
    <property type="protein sequence ID" value="TRB03193.1"/>
    <property type="molecule type" value="Genomic_DNA"/>
</dbReference>
<evidence type="ECO:0000256" key="6">
    <source>
        <dbReference type="ARBA" id="ARBA00022989"/>
    </source>
</evidence>
<dbReference type="GO" id="GO:0055085">
    <property type="term" value="P:transmembrane transport"/>
    <property type="evidence" value="ECO:0007669"/>
    <property type="project" value="InterPro"/>
</dbReference>
<dbReference type="PANTHER" id="PTHR43357">
    <property type="entry name" value="INNER MEMBRANE ABC TRANSPORTER PERMEASE PROTEIN YDCV"/>
    <property type="match status" value="1"/>
</dbReference>
<evidence type="ECO:0000256" key="5">
    <source>
        <dbReference type="ARBA" id="ARBA00022692"/>
    </source>
</evidence>
<sequence length="266" mass="28859">MQKTLLGTSLWYIGTVLFFAFLLAPLLILIAVSFNPTSMVFPPQGFTLKWYGTIFDKPDFLSAAVSSTILGVITAVATTTLGVLAAIGLQRYTGAAKPIVSSLLMSPLFIPAVIVALALFQIIFIMGIGNNIWVLLAAHIVVTIPYPVRNVMAQMENFDVRLEEAALSVGATPAQALRRVTLPLLKASIIPSLIIVFVLSWNNYTVSVFLANKDWTTLPLQLRAYLQYEYEPFVAAMSTILIIASVILLVIVDKTVGLGSVRKPGS</sequence>
<evidence type="ECO:0000256" key="8">
    <source>
        <dbReference type="RuleBase" id="RU363032"/>
    </source>
</evidence>
<evidence type="ECO:0000256" key="7">
    <source>
        <dbReference type="ARBA" id="ARBA00023136"/>
    </source>
</evidence>
<dbReference type="SUPFAM" id="SSF161098">
    <property type="entry name" value="MetI-like"/>
    <property type="match status" value="1"/>
</dbReference>
<dbReference type="RefSeq" id="WP_010900224.1">
    <property type="nucleotide sequence ID" value="NZ_SGOD01000007.1"/>
</dbReference>
<dbReference type="PROSITE" id="PS50928">
    <property type="entry name" value="ABC_TM1"/>
    <property type="match status" value="1"/>
</dbReference>
<keyword evidence="6 8" id="KW-1133">Transmembrane helix</keyword>
<comment type="caution">
    <text evidence="9">The sequence shown here is derived from an EMBL/GenBank/DDBJ whole genome shotgun (WGS) entry which is preliminary data.</text>
</comment>
<dbReference type="Gene3D" id="1.10.3720.10">
    <property type="entry name" value="MetI-like"/>
    <property type="match status" value="1"/>
</dbReference>
<comment type="similarity">
    <text evidence="8">Belongs to the binding-protein-dependent transport system permease family.</text>
</comment>
<reference evidence="9 10" key="1">
    <citation type="journal article" date="2019" name="Appl. Microbiol. Biotechnol.">
        <title>Differential efficiency of wild type rhizogenic strains for rol gene transformation of plants.</title>
        <authorList>
            <person name="Desmet S."/>
            <person name="De Keyser E."/>
            <person name="Van Vaerenbergh J."/>
            <person name="Baeyen S."/>
            <person name="Van Huylenbroeck J."/>
            <person name="Geelen D."/>
            <person name="Dhooghe E."/>
        </authorList>
    </citation>
    <scope>NUCLEOTIDE SEQUENCE [LARGE SCALE GENOMIC DNA]</scope>
    <source>
        <strain evidence="9 10">MAFF210266</strain>
    </source>
</reference>
<organism evidence="9 10">
    <name type="scientific">Agrobacterium tumefaciens</name>
    <dbReference type="NCBI Taxonomy" id="358"/>
    <lineage>
        <taxon>Bacteria</taxon>
        <taxon>Pseudomonadati</taxon>
        <taxon>Pseudomonadota</taxon>
        <taxon>Alphaproteobacteria</taxon>
        <taxon>Hyphomicrobiales</taxon>
        <taxon>Rhizobiaceae</taxon>
        <taxon>Rhizobium/Agrobacterium group</taxon>
        <taxon>Agrobacterium</taxon>
        <taxon>Agrobacterium tumefaciens complex</taxon>
    </lineage>
</organism>
<protein>
    <submittedName>
        <fullName evidence="9">ABC transporter permease</fullName>
    </submittedName>
</protein>
<feature type="transmembrane region" description="Helical" evidence="8">
    <location>
        <begin position="188"/>
        <end position="212"/>
    </location>
</feature>
<feature type="transmembrane region" description="Helical" evidence="8">
    <location>
        <begin position="60"/>
        <end position="87"/>
    </location>
</feature>
<comment type="subcellular location">
    <subcellularLocation>
        <location evidence="1">Cell inner membrane</location>
        <topology evidence="1">Multi-pass membrane protein</topology>
    </subcellularLocation>
    <subcellularLocation>
        <location evidence="8">Cell membrane</location>
        <topology evidence="8">Multi-pass membrane protein</topology>
    </subcellularLocation>
</comment>
<feature type="transmembrane region" description="Helical" evidence="8">
    <location>
        <begin position="12"/>
        <end position="34"/>
    </location>
</feature>
<keyword evidence="4" id="KW-0997">Cell inner membrane</keyword>
<dbReference type="InterPro" id="IPR035906">
    <property type="entry name" value="MetI-like_sf"/>
</dbReference>
<evidence type="ECO:0000256" key="4">
    <source>
        <dbReference type="ARBA" id="ARBA00022519"/>
    </source>
</evidence>
<evidence type="ECO:0000313" key="9">
    <source>
        <dbReference type="EMBL" id="TRB03193.1"/>
    </source>
</evidence>
<dbReference type="InterPro" id="IPR000515">
    <property type="entry name" value="MetI-like"/>
</dbReference>
<dbReference type="CDD" id="cd06261">
    <property type="entry name" value="TM_PBP2"/>
    <property type="match status" value="1"/>
</dbReference>
<dbReference type="Proteomes" id="UP000317023">
    <property type="component" value="Unassembled WGS sequence"/>
</dbReference>
<feature type="transmembrane region" description="Helical" evidence="8">
    <location>
        <begin position="232"/>
        <end position="252"/>
    </location>
</feature>
<evidence type="ECO:0000256" key="1">
    <source>
        <dbReference type="ARBA" id="ARBA00004429"/>
    </source>
</evidence>
<keyword evidence="5 8" id="KW-0812">Transmembrane</keyword>
<accession>A0A546YUA1</accession>